<evidence type="ECO:0000313" key="1">
    <source>
        <dbReference type="EMBL" id="UZE95924.1"/>
    </source>
</evidence>
<proteinExistence type="predicted"/>
<reference evidence="1" key="1">
    <citation type="submission" date="2022-06" db="EMBL/GenBank/DDBJ databases">
        <title>Alkalimarinus sp. nov., isolated from gut of a Alitta virens.</title>
        <authorList>
            <person name="Yang A.I."/>
            <person name="Shin N.-R."/>
        </authorList>
    </citation>
    <scope>NUCLEOTIDE SEQUENCE</scope>
    <source>
        <strain evidence="1">A2M4</strain>
    </source>
</reference>
<protein>
    <recommendedName>
        <fullName evidence="3">Class IIb bacteriocin, lactobin A/cerein 7B family</fullName>
    </recommendedName>
</protein>
<dbReference type="EMBL" id="CP100390">
    <property type="protein sequence ID" value="UZE95924.1"/>
    <property type="molecule type" value="Genomic_DNA"/>
</dbReference>
<name>A0ABY6N1G4_9ALTE</name>
<keyword evidence="2" id="KW-1185">Reference proteome</keyword>
<organism evidence="1 2">
    <name type="scientific">Alkalimarinus alittae</name>
    <dbReference type="NCBI Taxonomy" id="2961619"/>
    <lineage>
        <taxon>Bacteria</taxon>
        <taxon>Pseudomonadati</taxon>
        <taxon>Pseudomonadota</taxon>
        <taxon>Gammaproteobacteria</taxon>
        <taxon>Alteromonadales</taxon>
        <taxon>Alteromonadaceae</taxon>
        <taxon>Alkalimarinus</taxon>
    </lineage>
</organism>
<sequence length="60" mass="6690">MKELSLNEIEDVSGGWVAPFLVGTFVSPYMYDAVGGLNGINNYINKSWISMQSSVNYLLR</sequence>
<gene>
    <name evidence="1" type="ORF">NKI27_18040</name>
</gene>
<evidence type="ECO:0008006" key="3">
    <source>
        <dbReference type="Google" id="ProtNLM"/>
    </source>
</evidence>
<accession>A0ABY6N1G4</accession>
<dbReference type="Proteomes" id="UP001163739">
    <property type="component" value="Chromosome"/>
</dbReference>
<dbReference type="RefSeq" id="WP_265047407.1">
    <property type="nucleotide sequence ID" value="NZ_CP100390.1"/>
</dbReference>
<evidence type="ECO:0000313" key="2">
    <source>
        <dbReference type="Proteomes" id="UP001163739"/>
    </source>
</evidence>